<organism evidence="1 2">
    <name type="scientific">Castor canadensis</name>
    <name type="common">American beaver</name>
    <dbReference type="NCBI Taxonomy" id="51338"/>
    <lineage>
        <taxon>Eukaryota</taxon>
        <taxon>Metazoa</taxon>
        <taxon>Chordata</taxon>
        <taxon>Craniata</taxon>
        <taxon>Vertebrata</taxon>
        <taxon>Euteleostomi</taxon>
        <taxon>Mammalia</taxon>
        <taxon>Eutheria</taxon>
        <taxon>Euarchontoglires</taxon>
        <taxon>Glires</taxon>
        <taxon>Rodentia</taxon>
        <taxon>Castorimorpha</taxon>
        <taxon>Castoridae</taxon>
        <taxon>Castor</taxon>
    </lineage>
</organism>
<name>A0AC58L9U3_CASCN</name>
<sequence>MPPPRTREGRDYRFYHRAPSGEQAQEKWDWNCPKARGLLEDAFFRDEDYIRQGSEDCQKFWTFFERLQRFQNLKPSRKEEKEPRRCKHRIPALADLPRTYDPRHRINLSLLGPDLRGSWGLPPERVSEFRWALLHYLDFGQKQAFGRLAKLQRERAMLPIAQYGSRILQTLTEHQVVVVAGDTGCGKSTQVPQCLLAAGLSRVACTQPRRIACISLAKRVGLESLSQYGSQVGYQIRFESTRSAATKIVFLTVGLLLRQIQREPSLPQYQVLIVDEVHERHLHNDFLLGVLRCLLPRRPDLKVILMSATINISLFSSYFDHAPVVQVPGRLFPITMKSMSVGDPRTFPFIEPPPPASLETAILYLRDQGALDSSEALTPIGALLAQLPVDVVIGKMLILGAMFSLAEPVLTIAAALSVQSPFTRSAQNNLDCVSTRRPLESDQGDPFTLFNVFNAWVQVKAERGRNSRKWCRRRGIEEHRLYEMANLRRQFKELLEDHGLLTGVQAVPTGDSSSRLQQRRERQALQQLKRQHEEGAGRRRKVLRLQEDLAGCSSDEERGGPGSRGASDSVDIQDVTFKLRHNLNQLQAAASLAQDLTRDQLVLLKLVLGRGLYPQLAVPDAFNSGRKDSDQIFHTQAKQGTVLHPTCVFASSPEVLHIQEQEAAGCEGSRDDKDKMSSKHQLLTFVSLLETNKPYLVNCVRIPALQSLLLFSRSLDTNGDCSRLVADSWLELKLTDSESAVQLLAASLRLRTHWEDALDQQLSHQAWRQRQRQEEEEEEEEEEKTLSVSHQEVAALSKELLQFMATKVPYSLRRLTSLEAQNLYLGPQTITAAPSVPGLFGNFTLSPHPTKGGYIVTDFLTYNCLTSDTDLYSDCLRTFWTCPYCGLHLPLTPLERIAHENTCSEVPRDNATGAEEAPAPLQKASALQRPYHCETCHKDFLFTPTEVLRHRRQHM</sequence>
<keyword evidence="2" id="KW-0067">ATP-binding</keyword>
<evidence type="ECO:0000313" key="2">
    <source>
        <dbReference type="RefSeq" id="XP_073913925.1"/>
    </source>
</evidence>
<dbReference type="Proteomes" id="UP001732720">
    <property type="component" value="Chromosome 16"/>
</dbReference>
<proteinExistence type="predicted"/>
<protein>
    <submittedName>
        <fullName evidence="2">Probable ATP-dependent RNA helicase DHX34 isoform X2</fullName>
    </submittedName>
</protein>
<keyword evidence="2" id="KW-0378">Hydrolase</keyword>
<reference evidence="2" key="1">
    <citation type="submission" date="2025-08" db="UniProtKB">
        <authorList>
            <consortium name="RefSeq"/>
        </authorList>
    </citation>
    <scope>IDENTIFICATION</scope>
</reference>
<keyword evidence="2" id="KW-0347">Helicase</keyword>
<dbReference type="RefSeq" id="XP_073913925.1">
    <property type="nucleotide sequence ID" value="XM_074057824.1"/>
</dbReference>
<accession>A0AC58L9U3</accession>
<keyword evidence="2" id="KW-0547">Nucleotide-binding</keyword>
<keyword evidence="1" id="KW-1185">Reference proteome</keyword>
<gene>
    <name evidence="2" type="primary">Dhx34</name>
</gene>
<evidence type="ECO:0000313" key="1">
    <source>
        <dbReference type="Proteomes" id="UP001732720"/>
    </source>
</evidence>